<accession>X0VSY3</accession>
<dbReference type="AlphaFoldDB" id="X0VSY3"/>
<dbReference type="Gene3D" id="2.40.160.100">
    <property type="match status" value="1"/>
</dbReference>
<reference evidence="1" key="1">
    <citation type="journal article" date="2014" name="Front. Microbiol.">
        <title>High frequency of phylogenetically diverse reductive dehalogenase-homologous genes in deep subseafloor sedimentary metagenomes.</title>
        <authorList>
            <person name="Kawai M."/>
            <person name="Futagami T."/>
            <person name="Toyoda A."/>
            <person name="Takaki Y."/>
            <person name="Nishi S."/>
            <person name="Hori S."/>
            <person name="Arai W."/>
            <person name="Tsubouchi T."/>
            <person name="Morono Y."/>
            <person name="Uchiyama I."/>
            <person name="Ito T."/>
            <person name="Fujiyama A."/>
            <person name="Inagaki F."/>
            <person name="Takami H."/>
        </authorList>
    </citation>
    <scope>NUCLEOTIDE SEQUENCE</scope>
    <source>
        <strain evidence="1">Expedition CK06-06</strain>
    </source>
</reference>
<dbReference type="InterPro" id="IPR053728">
    <property type="entry name" value="Alginate_Permeability_Chnl"/>
</dbReference>
<feature type="non-terminal residue" evidence="1">
    <location>
        <position position="1"/>
    </location>
</feature>
<protein>
    <recommendedName>
        <fullName evidence="2">Alginate export domain-containing protein</fullName>
    </recommendedName>
</protein>
<feature type="non-terminal residue" evidence="1">
    <location>
        <position position="258"/>
    </location>
</feature>
<organism evidence="1">
    <name type="scientific">marine sediment metagenome</name>
    <dbReference type="NCBI Taxonomy" id="412755"/>
    <lineage>
        <taxon>unclassified sequences</taxon>
        <taxon>metagenomes</taxon>
        <taxon>ecological metagenomes</taxon>
    </lineage>
</organism>
<gene>
    <name evidence="1" type="ORF">S01H1_54192</name>
</gene>
<proteinExistence type="predicted"/>
<evidence type="ECO:0008006" key="2">
    <source>
        <dbReference type="Google" id="ProtNLM"/>
    </source>
</evidence>
<comment type="caution">
    <text evidence="1">The sequence shown here is derived from an EMBL/GenBank/DDBJ whole genome shotgun (WGS) entry which is preliminary data.</text>
</comment>
<dbReference type="EMBL" id="BARS01035147">
    <property type="protein sequence ID" value="GAG15553.1"/>
    <property type="molecule type" value="Genomic_DNA"/>
</dbReference>
<name>X0VSY3_9ZZZZ</name>
<sequence>AGRRVYDEQLRVRLDRQMPEAREMGLDAGGWFSFALFKYDDPQGGRFRTLRQWQLRLWGSANIRGVHRFYIRALGAWDDWNSGDNPGDVTEDSWTSPTIERAWYQFDLGQLLRNRTGKAPPVGLKLKVGREFATMGTALVLATPLDMIQFDVSLPNWDLKAIVGMTVHDSRNIADDSQAIYRNNDRCIWGVEVAYTGLDRHRPFAYYLSNEDHTHPDWNDPLQKYDYSSRYVGLGSEGTAFLPNLRYQTELVGEWGRT</sequence>
<evidence type="ECO:0000313" key="1">
    <source>
        <dbReference type="EMBL" id="GAG15553.1"/>
    </source>
</evidence>